<organism evidence="1 2">
    <name type="scientific">Clavibacter michiganensis</name>
    <dbReference type="NCBI Taxonomy" id="28447"/>
    <lineage>
        <taxon>Bacteria</taxon>
        <taxon>Bacillati</taxon>
        <taxon>Actinomycetota</taxon>
        <taxon>Actinomycetes</taxon>
        <taxon>Micrococcales</taxon>
        <taxon>Microbacteriaceae</taxon>
        <taxon>Clavibacter</taxon>
    </lineage>
</organism>
<dbReference type="Proteomes" id="UP000195011">
    <property type="component" value="Unassembled WGS sequence"/>
</dbReference>
<accession>A0A251YXS1</accession>
<proteinExistence type="predicted"/>
<reference evidence="1 2" key="1">
    <citation type="submission" date="2016-08" db="EMBL/GenBank/DDBJ databases">
        <title>Genome sequence of Clavibacter michiganensis spp strain CFBP8017.</title>
        <authorList>
            <person name="Thapa S.P."/>
            <person name="Coaker G."/>
            <person name="Jacques M.-A."/>
        </authorList>
    </citation>
    <scope>NUCLEOTIDE SEQUENCE [LARGE SCALE GENOMIC DNA]</scope>
    <source>
        <strain evidence="1">CFBP8017</strain>
    </source>
</reference>
<dbReference type="AlphaFoldDB" id="A0A251YXS1"/>
<protein>
    <submittedName>
        <fullName evidence="1">Uncharacterized protein</fullName>
    </submittedName>
</protein>
<sequence length="66" mass="6988">MFCCPAAPGAEECEARVMRISHQPAARHSSGCTTSTAWIRPGGIVSLLVDRRPKPTRTPSGVPATL</sequence>
<dbReference type="EMBL" id="MDJY01000005">
    <property type="protein sequence ID" value="OUE28933.1"/>
    <property type="molecule type" value="Genomic_DNA"/>
</dbReference>
<name>A0A251YXS1_9MICO</name>
<comment type="caution">
    <text evidence="1">The sequence shown here is derived from an EMBL/GenBank/DDBJ whole genome shotgun (WGS) entry which is preliminary data.</text>
</comment>
<gene>
    <name evidence="1" type="ORF">BFL36_00260</name>
</gene>
<evidence type="ECO:0000313" key="1">
    <source>
        <dbReference type="EMBL" id="OUE28933.1"/>
    </source>
</evidence>
<evidence type="ECO:0000313" key="2">
    <source>
        <dbReference type="Proteomes" id="UP000195011"/>
    </source>
</evidence>